<dbReference type="EMBL" id="JBGBPQ010000030">
    <property type="protein sequence ID" value="KAL1495853.1"/>
    <property type="molecule type" value="Genomic_DNA"/>
</dbReference>
<dbReference type="Proteomes" id="UP001515480">
    <property type="component" value="Unassembled WGS sequence"/>
</dbReference>
<evidence type="ECO:0000313" key="4">
    <source>
        <dbReference type="Proteomes" id="UP001515480"/>
    </source>
</evidence>
<keyword evidence="1" id="KW-0175">Coiled coil</keyword>
<feature type="coiled-coil region" evidence="1">
    <location>
        <begin position="35"/>
        <end position="76"/>
    </location>
</feature>
<comment type="caution">
    <text evidence="3">The sequence shown here is derived from an EMBL/GenBank/DDBJ whole genome shotgun (WGS) entry which is preliminary data.</text>
</comment>
<dbReference type="InterPro" id="IPR053227">
    <property type="entry name" value="TRPL-trafficking_regulator"/>
</dbReference>
<gene>
    <name evidence="3" type="ORF">AB1Y20_014497</name>
</gene>
<dbReference type="SUPFAM" id="SSF55154">
    <property type="entry name" value="CYTH-like phosphatases"/>
    <property type="match status" value="1"/>
</dbReference>
<dbReference type="AlphaFoldDB" id="A0AB34ID34"/>
<dbReference type="Gene3D" id="2.40.320.10">
    <property type="entry name" value="Hypothetical Protein Pfu-838710-001"/>
    <property type="match status" value="1"/>
</dbReference>
<dbReference type="GO" id="GO:0035091">
    <property type="term" value="F:phosphatidylinositol binding"/>
    <property type="evidence" value="ECO:0007669"/>
    <property type="project" value="TreeGrafter"/>
</dbReference>
<dbReference type="Pfam" id="PF13521">
    <property type="entry name" value="AAA_28"/>
    <property type="match status" value="1"/>
</dbReference>
<sequence length="503" mass="56765">MRYLPALSAAAAAVCAAAFVRWRLARRHAACETDSASLRRALRREAEEKAELHRRLHEQERRLRSLEHELQEQLKSSSPETPLPPLHRVVLTGGPCAGKTTALFQLKERLQALGFLVVCVPEIATTLFQGGIPFPTNEAEGYHVQRNLMKLQLATEDAFLNICRTLRRPTVMLCDRGTMDGKAYLSDANWDLLLEELQLTPTNLSYQRYDAILHLVTAADGAEEAYTLSNNTARTEAPDEARRLCQRAMACWTGHEHLYIVDNSSGFDDKIRRAVARVARLVGVPAPLAVSRKFLLKTKPSKEDIRRATQRVEMFEVEQTYLLATEPKTRCRVRRRQQGTNVSFQHQLWRVTEEGQTTLSERTLSAREYASCLKQADPTCLPITKNLMTFCWGRQYWELNAFTGLQNHAILEVEAETATEELEFPPFVEVESEVTNQKAYDSYRIAKQLMQLAAEEAQGIAHAKGVPSVEKGNSNSATLLHSAIENLKRKGSQGDVFSSFIRK</sequence>
<organism evidence="3 4">
    <name type="scientific">Prymnesium parvum</name>
    <name type="common">Toxic golden alga</name>
    <dbReference type="NCBI Taxonomy" id="97485"/>
    <lineage>
        <taxon>Eukaryota</taxon>
        <taxon>Haptista</taxon>
        <taxon>Haptophyta</taxon>
        <taxon>Prymnesiophyceae</taxon>
        <taxon>Prymnesiales</taxon>
        <taxon>Prymnesiaceae</taxon>
        <taxon>Prymnesium</taxon>
    </lineage>
</organism>
<evidence type="ECO:0000313" key="3">
    <source>
        <dbReference type="EMBL" id="KAL1495853.1"/>
    </source>
</evidence>
<protein>
    <recommendedName>
        <fullName evidence="2">NadR/Ttd14 AAA domain-containing protein</fullName>
    </recommendedName>
</protein>
<dbReference type="GO" id="GO:0070300">
    <property type="term" value="F:phosphatidic acid binding"/>
    <property type="evidence" value="ECO:0007669"/>
    <property type="project" value="TreeGrafter"/>
</dbReference>
<dbReference type="GO" id="GO:0005525">
    <property type="term" value="F:GTP binding"/>
    <property type="evidence" value="ECO:0007669"/>
    <property type="project" value="TreeGrafter"/>
</dbReference>
<dbReference type="SUPFAM" id="SSF52540">
    <property type="entry name" value="P-loop containing nucleoside triphosphate hydrolases"/>
    <property type="match status" value="1"/>
</dbReference>
<dbReference type="Gene3D" id="3.40.50.300">
    <property type="entry name" value="P-loop containing nucleotide triphosphate hydrolases"/>
    <property type="match status" value="1"/>
</dbReference>
<proteinExistence type="predicted"/>
<dbReference type="InterPro" id="IPR038727">
    <property type="entry name" value="NadR/Ttd14_AAA_dom"/>
</dbReference>
<accession>A0AB34ID34</accession>
<evidence type="ECO:0000256" key="1">
    <source>
        <dbReference type="SAM" id="Coils"/>
    </source>
</evidence>
<dbReference type="PANTHER" id="PTHR34932:SF1">
    <property type="entry name" value="TRPL TRANSLOCATION DEFECT PROTEIN 14"/>
    <property type="match status" value="1"/>
</dbReference>
<reference evidence="3 4" key="1">
    <citation type="journal article" date="2024" name="Science">
        <title>Giant polyketide synthase enzymes in the biosynthesis of giant marine polyether toxins.</title>
        <authorList>
            <person name="Fallon T.R."/>
            <person name="Shende V.V."/>
            <person name="Wierzbicki I.H."/>
            <person name="Pendleton A.L."/>
            <person name="Watervoot N.F."/>
            <person name="Auber R.P."/>
            <person name="Gonzalez D.J."/>
            <person name="Wisecaver J.H."/>
            <person name="Moore B.S."/>
        </authorList>
    </citation>
    <scope>NUCLEOTIDE SEQUENCE [LARGE SCALE GENOMIC DNA]</scope>
    <source>
        <strain evidence="3 4">12B1</strain>
    </source>
</reference>
<dbReference type="InterPro" id="IPR033469">
    <property type="entry name" value="CYTH-like_dom_sf"/>
</dbReference>
<dbReference type="InterPro" id="IPR027417">
    <property type="entry name" value="P-loop_NTPase"/>
</dbReference>
<name>A0AB34ID34_PRYPA</name>
<feature type="domain" description="NadR/Ttd14 AAA" evidence="2">
    <location>
        <begin position="88"/>
        <end position="268"/>
    </location>
</feature>
<keyword evidence="4" id="KW-1185">Reference proteome</keyword>
<evidence type="ECO:0000259" key="2">
    <source>
        <dbReference type="Pfam" id="PF13521"/>
    </source>
</evidence>
<dbReference type="PANTHER" id="PTHR34932">
    <property type="entry name" value="TRPL TRANSLOCATION DEFECT PROTEIN 14"/>
    <property type="match status" value="1"/>
</dbReference>